<sequence>MEHNKNIYCISGLGADQRLFANLEIEGHTLVPLPWVPYDEDDTMAGYATKMFHTIPEADPIVMGLSFGGMLTVEMCKAHKVRHGILVSSAKTRKELGYNISVLLAQSAMDILPDSAFNTPFWFELFSLGSHTDEERKLLRQIISDYDPKFVQWCIKALLSWENTEAPANIWHIHGTADRVITPSSVKPDHWVKGGSHIMVYNRAAEVSAWIAEQLKGL</sequence>
<evidence type="ECO:0000313" key="2">
    <source>
        <dbReference type="EMBL" id="GAA4460700.1"/>
    </source>
</evidence>
<gene>
    <name evidence="2" type="ORF">GCM10023093_03810</name>
</gene>
<keyword evidence="3" id="KW-1185">Reference proteome</keyword>
<dbReference type="Gene3D" id="3.40.50.1820">
    <property type="entry name" value="alpha/beta hydrolase"/>
    <property type="match status" value="1"/>
</dbReference>
<dbReference type="InterPro" id="IPR029058">
    <property type="entry name" value="AB_hydrolase_fold"/>
</dbReference>
<dbReference type="InterPro" id="IPR000073">
    <property type="entry name" value="AB_hydrolase_1"/>
</dbReference>
<evidence type="ECO:0000259" key="1">
    <source>
        <dbReference type="Pfam" id="PF12697"/>
    </source>
</evidence>
<dbReference type="Pfam" id="PF12697">
    <property type="entry name" value="Abhydrolase_6"/>
    <property type="match status" value="1"/>
</dbReference>
<proteinExistence type="predicted"/>
<dbReference type="RefSeq" id="WP_345077699.1">
    <property type="nucleotide sequence ID" value="NZ_BAABFA010000004.1"/>
</dbReference>
<organism evidence="2 3">
    <name type="scientific">Nemorincola caseinilytica</name>
    <dbReference type="NCBI Taxonomy" id="2054315"/>
    <lineage>
        <taxon>Bacteria</taxon>
        <taxon>Pseudomonadati</taxon>
        <taxon>Bacteroidota</taxon>
        <taxon>Chitinophagia</taxon>
        <taxon>Chitinophagales</taxon>
        <taxon>Chitinophagaceae</taxon>
        <taxon>Nemorincola</taxon>
    </lineage>
</organism>
<dbReference type="SUPFAM" id="SSF53474">
    <property type="entry name" value="alpha/beta-Hydrolases"/>
    <property type="match status" value="1"/>
</dbReference>
<name>A0ABP8N7W5_9BACT</name>
<reference evidence="3" key="1">
    <citation type="journal article" date="2019" name="Int. J. Syst. Evol. Microbiol.">
        <title>The Global Catalogue of Microorganisms (GCM) 10K type strain sequencing project: providing services to taxonomists for standard genome sequencing and annotation.</title>
        <authorList>
            <consortium name="The Broad Institute Genomics Platform"/>
            <consortium name="The Broad Institute Genome Sequencing Center for Infectious Disease"/>
            <person name="Wu L."/>
            <person name="Ma J."/>
        </authorList>
    </citation>
    <scope>NUCLEOTIDE SEQUENCE [LARGE SCALE GENOMIC DNA]</scope>
    <source>
        <strain evidence="3">JCM 32105</strain>
    </source>
</reference>
<dbReference type="EMBL" id="BAABFA010000004">
    <property type="protein sequence ID" value="GAA4460700.1"/>
    <property type="molecule type" value="Genomic_DNA"/>
</dbReference>
<feature type="domain" description="AB hydrolase-1" evidence="1">
    <location>
        <begin position="43"/>
        <end position="208"/>
    </location>
</feature>
<accession>A0ABP8N7W5</accession>
<evidence type="ECO:0000313" key="3">
    <source>
        <dbReference type="Proteomes" id="UP001500067"/>
    </source>
</evidence>
<dbReference type="Proteomes" id="UP001500067">
    <property type="component" value="Unassembled WGS sequence"/>
</dbReference>
<comment type="caution">
    <text evidence="2">The sequence shown here is derived from an EMBL/GenBank/DDBJ whole genome shotgun (WGS) entry which is preliminary data.</text>
</comment>
<protein>
    <recommendedName>
        <fullName evidence="1">AB hydrolase-1 domain-containing protein</fullName>
    </recommendedName>
</protein>